<comment type="similarity">
    <text evidence="1">Belongs to the short-chain dehydrogenases/reductases (SDR) family.</text>
</comment>
<evidence type="ECO:0000313" key="3">
    <source>
        <dbReference type="Proteomes" id="UP000292781"/>
    </source>
</evidence>
<dbReference type="GO" id="GO:0016616">
    <property type="term" value="F:oxidoreductase activity, acting on the CH-OH group of donors, NAD or NADP as acceptor"/>
    <property type="evidence" value="ECO:0007669"/>
    <property type="project" value="TreeGrafter"/>
</dbReference>
<proteinExistence type="inferred from homology"/>
<dbReference type="CDD" id="cd05325">
    <property type="entry name" value="carb_red_sniffer_like_SDR_c"/>
    <property type="match status" value="1"/>
</dbReference>
<dbReference type="OrthoDB" id="9785826at2"/>
<reference evidence="2 3" key="1">
    <citation type="submission" date="2019-02" db="EMBL/GenBank/DDBJ databases">
        <title>Siculibacillus lacustris gen. nov., sp. nov., a new rosette-forming bacterium isolated from a freshwater crater lake (Lake St. Ana, Romania).</title>
        <authorList>
            <person name="Felfoldi T."/>
            <person name="Marton Z."/>
            <person name="Szabo A."/>
            <person name="Mentes A."/>
            <person name="Boka K."/>
            <person name="Marialigeti K."/>
            <person name="Mathe I."/>
            <person name="Koncz M."/>
            <person name="Schumann P."/>
            <person name="Toth E."/>
        </authorList>
    </citation>
    <scope>NUCLEOTIDE SEQUENCE [LARGE SCALE GENOMIC DNA]</scope>
    <source>
        <strain evidence="2 3">SA-279</strain>
    </source>
</reference>
<dbReference type="AlphaFoldDB" id="A0A4Q9VSB2"/>
<dbReference type="Pfam" id="PF00106">
    <property type="entry name" value="adh_short"/>
    <property type="match status" value="1"/>
</dbReference>
<dbReference type="SUPFAM" id="SSF51735">
    <property type="entry name" value="NAD(P)-binding Rossmann-fold domains"/>
    <property type="match status" value="1"/>
</dbReference>
<comment type="caution">
    <text evidence="2">The sequence shown here is derived from an EMBL/GenBank/DDBJ whole genome shotgun (WGS) entry which is preliminary data.</text>
</comment>
<sequence>MATILITGANRGIGLALVECFAARGDRVIATARDPSTVEGLAAVVSRFPDLVEVHALEVTDPVSIAALAARLDDRPLDVLINNAGVIGPQRQSSLDMDFAGWLDTFRVNTLAPLAVAQALLPALRRGDHAKILTVSTAMGSMAAKGSDRVAYRSSKAAVNKVMQCLATDLRGEGIAVAVCHPGWVKTEMGGDGAELTPEMSATGITRIVDRMSIGHSPAFHVWDGTTMQW</sequence>
<protein>
    <submittedName>
        <fullName evidence="2">SDR family oxidoreductase</fullName>
    </submittedName>
</protein>
<evidence type="ECO:0000313" key="2">
    <source>
        <dbReference type="EMBL" id="TBW38725.1"/>
    </source>
</evidence>
<dbReference type="Gene3D" id="3.40.50.720">
    <property type="entry name" value="NAD(P)-binding Rossmann-like Domain"/>
    <property type="match status" value="1"/>
</dbReference>
<name>A0A4Q9VSB2_9HYPH</name>
<dbReference type="RefSeq" id="WP_131308209.1">
    <property type="nucleotide sequence ID" value="NZ_SJFN01000010.1"/>
</dbReference>
<dbReference type="PANTHER" id="PTHR45458:SF1">
    <property type="entry name" value="SHORT CHAIN DEHYDROGENASE"/>
    <property type="match status" value="1"/>
</dbReference>
<dbReference type="Proteomes" id="UP000292781">
    <property type="component" value="Unassembled WGS sequence"/>
</dbReference>
<dbReference type="InterPro" id="IPR036291">
    <property type="entry name" value="NAD(P)-bd_dom_sf"/>
</dbReference>
<accession>A0A4Q9VSB2</accession>
<gene>
    <name evidence="2" type="ORF">EYW49_08505</name>
</gene>
<dbReference type="PRINTS" id="PR00081">
    <property type="entry name" value="GDHRDH"/>
</dbReference>
<evidence type="ECO:0000256" key="1">
    <source>
        <dbReference type="RuleBase" id="RU000363"/>
    </source>
</evidence>
<dbReference type="PRINTS" id="PR00080">
    <property type="entry name" value="SDRFAMILY"/>
</dbReference>
<dbReference type="PANTHER" id="PTHR45458">
    <property type="entry name" value="SHORT-CHAIN DEHYDROGENASE/REDUCTASE SDR"/>
    <property type="match status" value="1"/>
</dbReference>
<dbReference type="EMBL" id="SJFN01000010">
    <property type="protein sequence ID" value="TBW38725.1"/>
    <property type="molecule type" value="Genomic_DNA"/>
</dbReference>
<keyword evidence="3" id="KW-1185">Reference proteome</keyword>
<dbReference type="InterPro" id="IPR052184">
    <property type="entry name" value="SDR_enzymes"/>
</dbReference>
<organism evidence="2 3">
    <name type="scientific">Siculibacillus lacustris</name>
    <dbReference type="NCBI Taxonomy" id="1549641"/>
    <lineage>
        <taxon>Bacteria</taxon>
        <taxon>Pseudomonadati</taxon>
        <taxon>Pseudomonadota</taxon>
        <taxon>Alphaproteobacteria</taxon>
        <taxon>Hyphomicrobiales</taxon>
        <taxon>Ancalomicrobiaceae</taxon>
        <taxon>Siculibacillus</taxon>
    </lineage>
</organism>
<dbReference type="InterPro" id="IPR002347">
    <property type="entry name" value="SDR_fam"/>
</dbReference>